<proteinExistence type="inferred from homology"/>
<evidence type="ECO:0000313" key="7">
    <source>
        <dbReference type="Proteomes" id="UP000433366"/>
    </source>
</evidence>
<dbReference type="GO" id="GO:0005737">
    <property type="term" value="C:cytoplasm"/>
    <property type="evidence" value="ECO:0007669"/>
    <property type="project" value="UniProtKB-SubCell"/>
</dbReference>
<evidence type="ECO:0000313" key="4">
    <source>
        <dbReference type="EMBL" id="CRI16830.1"/>
    </source>
</evidence>
<comment type="similarity">
    <text evidence="3">Belongs to the UreF family.</text>
</comment>
<evidence type="ECO:0000313" key="6">
    <source>
        <dbReference type="Proteomes" id="UP000039437"/>
    </source>
</evidence>
<reference evidence="4 6" key="1">
    <citation type="submission" date="2015-04" db="EMBL/GenBank/DDBJ databases">
        <authorList>
            <person name="Syromyatnikov M.Y."/>
            <person name="Popov V.N."/>
        </authorList>
    </citation>
    <scope>NUCLEOTIDE SEQUENCE [LARGE SCALE GENOMIC DNA]</scope>
    <source>
        <strain evidence="4 6">AH1</strain>
    </source>
</reference>
<keyword evidence="1 3" id="KW-0996">Nickel insertion</keyword>
<dbReference type="EMBL" id="WPRH01000498">
    <property type="protein sequence ID" value="MVI55905.1"/>
    <property type="molecule type" value="Genomic_DNA"/>
</dbReference>
<dbReference type="EMBL" id="CVOQ01000032">
    <property type="protein sequence ID" value="CRI16830.1"/>
    <property type="molecule type" value="Genomic_DNA"/>
</dbReference>
<dbReference type="InterPro" id="IPR038277">
    <property type="entry name" value="UreF_sf"/>
</dbReference>
<dbReference type="HAMAP" id="MF_01385">
    <property type="entry name" value="UreF"/>
    <property type="match status" value="1"/>
</dbReference>
<dbReference type="Proteomes" id="UP000039437">
    <property type="component" value="Unassembled WGS sequence"/>
</dbReference>
<evidence type="ECO:0000256" key="1">
    <source>
        <dbReference type="ARBA" id="ARBA00022988"/>
    </source>
</evidence>
<comment type="function">
    <text evidence="3">Required for maturation of urease via the functional incorporation of the urease nickel metallocenter.</text>
</comment>
<keyword evidence="2 3" id="KW-0143">Chaperone</keyword>
<dbReference type="GO" id="GO:0016151">
    <property type="term" value="F:nickel cation binding"/>
    <property type="evidence" value="ECO:0007669"/>
    <property type="project" value="UniProtKB-UniRule"/>
</dbReference>
<evidence type="ECO:0000313" key="5">
    <source>
        <dbReference type="EMBL" id="MVI55905.1"/>
    </source>
</evidence>
<dbReference type="PANTHER" id="PTHR33620:SF1">
    <property type="entry name" value="UREASE ACCESSORY PROTEIN F"/>
    <property type="match status" value="1"/>
</dbReference>
<reference evidence="5 7" key="2">
    <citation type="submission" date="2019-11" db="EMBL/GenBank/DDBJ databases">
        <title>Implementation of targeted gown and glove precautions to prevent Staphylococcus aureus acquisition in community-based nursing homes.</title>
        <authorList>
            <person name="Stine O.C."/>
        </authorList>
    </citation>
    <scope>NUCLEOTIDE SEQUENCE [LARGE SCALE GENOMIC DNA]</scope>
    <source>
        <strain evidence="5 7">S_4031.LGMP.AI</strain>
    </source>
</reference>
<dbReference type="RefSeq" id="WP_000565260.1">
    <property type="nucleotide sequence ID" value="NZ_AP024203.1"/>
</dbReference>
<dbReference type="InterPro" id="IPR002639">
    <property type="entry name" value="UreF"/>
</dbReference>
<accession>A0A0U1MRP8</accession>
<evidence type="ECO:0000256" key="2">
    <source>
        <dbReference type="ARBA" id="ARBA00023186"/>
    </source>
</evidence>
<dbReference type="Proteomes" id="UP000433366">
    <property type="component" value="Unassembled WGS sequence"/>
</dbReference>
<dbReference type="PIRSF" id="PIRSF009467">
    <property type="entry name" value="Ureas_acces_UreF"/>
    <property type="match status" value="1"/>
</dbReference>
<protein>
    <recommendedName>
        <fullName evidence="3">Urease accessory protein UreF</fullName>
    </recommendedName>
</protein>
<sequence length="229" mass="26518">MIDHTHLRLFQFCDSQFPTGAFSHSFGLETYIQRNIIHDDHTFIAWLKMFLQEQLTYSDGLAMRLVYDALENDDTQKVLHIDKLMFVQNLPKETRVGAKQMGTRMVKLALELYNSPWIAWYHQQMQDKKAKLNPAICFTMLGHYLGVDIETIIDYYLYQNVSSLTQNAVRAIPLGQTAGQKIVTHMIPYIEETRKQISELKEADFGMTAPGLELNQMAHENVNVRIFIS</sequence>
<organism evidence="4 6">
    <name type="scientific">Staphylococcus aureus</name>
    <dbReference type="NCBI Taxonomy" id="1280"/>
    <lineage>
        <taxon>Bacteria</taxon>
        <taxon>Bacillati</taxon>
        <taxon>Bacillota</taxon>
        <taxon>Bacilli</taxon>
        <taxon>Bacillales</taxon>
        <taxon>Staphylococcaceae</taxon>
        <taxon>Staphylococcus</taxon>
    </lineage>
</organism>
<dbReference type="Pfam" id="PF01730">
    <property type="entry name" value="UreF"/>
    <property type="match status" value="1"/>
</dbReference>
<gene>
    <name evidence="3 4" type="primary">ureF</name>
    <name evidence="4" type="ORF">BN1321_380127</name>
    <name evidence="5" type="ORF">GO793_08590</name>
</gene>
<comment type="subunit">
    <text evidence="3">UreD, UreF and UreG form a complex that acts as a GTP-hydrolysis-dependent molecular chaperone, activating the urease apoprotein by helping to assemble the nickel containing metallocenter of UreC. The UreE protein probably delivers the nickel.</text>
</comment>
<evidence type="ECO:0000256" key="3">
    <source>
        <dbReference type="HAMAP-Rule" id="MF_01385"/>
    </source>
</evidence>
<keyword evidence="3" id="KW-0963">Cytoplasm</keyword>
<dbReference type="Gene3D" id="1.10.4190.10">
    <property type="entry name" value="Urease accessory protein UreF"/>
    <property type="match status" value="1"/>
</dbReference>
<dbReference type="PANTHER" id="PTHR33620">
    <property type="entry name" value="UREASE ACCESSORY PROTEIN F"/>
    <property type="match status" value="1"/>
</dbReference>
<comment type="subcellular location">
    <subcellularLocation>
        <location evidence="3">Cytoplasm</location>
    </subcellularLocation>
</comment>
<name>A0A0U1MRP8_STAAU</name>
<dbReference type="PATRIC" id="fig|1280.3385.peg.709"/>
<dbReference type="AlphaFoldDB" id="A0A0U1MRP8"/>